<keyword evidence="3" id="KW-1185">Reference proteome</keyword>
<gene>
    <name evidence="2" type="ORF">O181_043521</name>
</gene>
<dbReference type="OrthoDB" id="2501705at2759"/>
<proteinExistence type="predicted"/>
<dbReference type="AlphaFoldDB" id="A0A9Q3DGS4"/>
<accession>A0A9Q3DGS4</accession>
<name>A0A9Q3DGS4_9BASI</name>
<dbReference type="EMBL" id="AVOT02017585">
    <property type="protein sequence ID" value="MBW0503806.1"/>
    <property type="molecule type" value="Genomic_DNA"/>
</dbReference>
<reference evidence="2" key="1">
    <citation type="submission" date="2021-03" db="EMBL/GenBank/DDBJ databases">
        <title>Draft genome sequence of rust myrtle Austropuccinia psidii MF-1, a brazilian biotype.</title>
        <authorList>
            <person name="Quecine M.C."/>
            <person name="Pachon D.M.R."/>
            <person name="Bonatelli M.L."/>
            <person name="Correr F.H."/>
            <person name="Franceschini L.M."/>
            <person name="Leite T.F."/>
            <person name="Margarido G.R.A."/>
            <person name="Almeida C.A."/>
            <person name="Ferrarezi J.A."/>
            <person name="Labate C.A."/>
        </authorList>
    </citation>
    <scope>NUCLEOTIDE SEQUENCE</scope>
    <source>
        <strain evidence="2">MF-1</strain>
    </source>
</reference>
<evidence type="ECO:0000256" key="1">
    <source>
        <dbReference type="SAM" id="MobiDB-lite"/>
    </source>
</evidence>
<dbReference type="Proteomes" id="UP000765509">
    <property type="component" value="Unassembled WGS sequence"/>
</dbReference>
<evidence type="ECO:0000313" key="2">
    <source>
        <dbReference type="EMBL" id="MBW0503806.1"/>
    </source>
</evidence>
<feature type="compositionally biased region" description="Basic residues" evidence="1">
    <location>
        <begin position="21"/>
        <end position="35"/>
    </location>
</feature>
<comment type="caution">
    <text evidence="2">The sequence shown here is derived from an EMBL/GenBank/DDBJ whole genome shotgun (WGS) entry which is preliminary data.</text>
</comment>
<evidence type="ECO:0000313" key="3">
    <source>
        <dbReference type="Proteomes" id="UP000765509"/>
    </source>
</evidence>
<sequence length="99" mass="11061">MENTGNEDQYARDARAQSNKGLRKKISASAKRKSQKEHLKEMKGVIPDGSKSMRTIVQIHCHEILNMVAWEITTLPDPPTDAERQLALICGKSISLNSD</sequence>
<organism evidence="2 3">
    <name type="scientific">Austropuccinia psidii MF-1</name>
    <dbReference type="NCBI Taxonomy" id="1389203"/>
    <lineage>
        <taxon>Eukaryota</taxon>
        <taxon>Fungi</taxon>
        <taxon>Dikarya</taxon>
        <taxon>Basidiomycota</taxon>
        <taxon>Pucciniomycotina</taxon>
        <taxon>Pucciniomycetes</taxon>
        <taxon>Pucciniales</taxon>
        <taxon>Sphaerophragmiaceae</taxon>
        <taxon>Austropuccinia</taxon>
    </lineage>
</organism>
<protein>
    <submittedName>
        <fullName evidence="2">Uncharacterized protein</fullName>
    </submittedName>
</protein>
<feature type="region of interest" description="Disordered" evidence="1">
    <location>
        <begin position="1"/>
        <end position="47"/>
    </location>
</feature>